<dbReference type="PANTHER" id="PTHR30124">
    <property type="entry name" value="MEMBRANE-BOUND LYTIC MUREIN TRANSGLYCOSYLASE A"/>
    <property type="match status" value="1"/>
</dbReference>
<dbReference type="EMBL" id="JBHLXD010000016">
    <property type="protein sequence ID" value="MFC0208988.1"/>
    <property type="molecule type" value="Genomic_DNA"/>
</dbReference>
<dbReference type="SMART" id="SM00925">
    <property type="entry name" value="MltA"/>
    <property type="match status" value="1"/>
</dbReference>
<keyword evidence="3" id="KW-0456">Lyase</keyword>
<dbReference type="InterPro" id="IPR010611">
    <property type="entry name" value="3D_dom"/>
</dbReference>
<dbReference type="InterPro" id="IPR026044">
    <property type="entry name" value="MltA"/>
</dbReference>
<accession>A0ABV6D8M0</accession>
<evidence type="ECO:0000256" key="2">
    <source>
        <dbReference type="ARBA" id="ARBA00012587"/>
    </source>
</evidence>
<dbReference type="EC" id="4.2.2.n1" evidence="2"/>
<evidence type="ECO:0000256" key="5">
    <source>
        <dbReference type="ARBA" id="ARBA00030918"/>
    </source>
</evidence>
<dbReference type="Gene3D" id="2.40.240.50">
    <property type="entry name" value="Barwin-like endoglucanases"/>
    <property type="match status" value="1"/>
</dbReference>
<dbReference type="PIRSF" id="PIRSF019422">
    <property type="entry name" value="MltA"/>
    <property type="match status" value="1"/>
</dbReference>
<reference evidence="7 8" key="1">
    <citation type="submission" date="2024-09" db="EMBL/GenBank/DDBJ databases">
        <authorList>
            <person name="Sun Q."/>
            <person name="Mori K."/>
        </authorList>
    </citation>
    <scope>NUCLEOTIDE SEQUENCE [LARGE SCALE GENOMIC DNA]</scope>
    <source>
        <strain evidence="7 8">CCM 8543</strain>
    </source>
</reference>
<organism evidence="7 8">
    <name type="scientific">Chelativorans intermedius</name>
    <dbReference type="NCBI Taxonomy" id="515947"/>
    <lineage>
        <taxon>Bacteria</taxon>
        <taxon>Pseudomonadati</taxon>
        <taxon>Pseudomonadota</taxon>
        <taxon>Alphaproteobacteria</taxon>
        <taxon>Hyphomicrobiales</taxon>
        <taxon>Phyllobacteriaceae</taxon>
        <taxon>Chelativorans</taxon>
    </lineage>
</organism>
<dbReference type="CDD" id="cd14668">
    <property type="entry name" value="mlta_B"/>
    <property type="match status" value="1"/>
</dbReference>
<comment type="caution">
    <text evidence="7">The sequence shown here is derived from an EMBL/GenBank/DDBJ whole genome shotgun (WGS) entry which is preliminary data.</text>
</comment>
<evidence type="ECO:0000256" key="1">
    <source>
        <dbReference type="ARBA" id="ARBA00001420"/>
    </source>
</evidence>
<dbReference type="RefSeq" id="WP_378074658.1">
    <property type="nucleotide sequence ID" value="NZ_JAODNW010000007.1"/>
</dbReference>
<keyword evidence="8" id="KW-1185">Reference proteome</keyword>
<protein>
    <recommendedName>
        <fullName evidence="2">peptidoglycan lytic exotransglycosylase</fullName>
        <ecNumber evidence="2">4.2.2.n1</ecNumber>
    </recommendedName>
    <alternativeName>
        <fullName evidence="5">Murein hydrolase A</fullName>
    </alternativeName>
</protein>
<feature type="domain" description="Lytic transglycosylase MltA" evidence="6">
    <location>
        <begin position="109"/>
        <end position="266"/>
    </location>
</feature>
<dbReference type="Gene3D" id="2.40.40.10">
    <property type="entry name" value="RlpA-like domain"/>
    <property type="match status" value="1"/>
</dbReference>
<evidence type="ECO:0000256" key="3">
    <source>
        <dbReference type="ARBA" id="ARBA00023239"/>
    </source>
</evidence>
<dbReference type="InterPro" id="IPR005300">
    <property type="entry name" value="MltA_B"/>
</dbReference>
<evidence type="ECO:0000313" key="7">
    <source>
        <dbReference type="EMBL" id="MFC0208988.1"/>
    </source>
</evidence>
<evidence type="ECO:0000256" key="4">
    <source>
        <dbReference type="ARBA" id="ARBA00023316"/>
    </source>
</evidence>
<sequence>MRGGVAVSLSAVFSPIGYSALPGWEGEAAAAAFAAFARCARHAAHRPYRTGALGVEASAFEPAFAEARAVDGTLDEPAARAFFERHFLPCHIRPPEGQGGFVTGYYEPEVEASPEPTARFRVPIHRRPDDLVKVDPQDPPDGLDPSFAFARRVEGRLVAYHDRQAIDGGALSGRGLELCWLADRVDAFFIHVQGAARLRMTDGSRRRITYAAKSGHPFTGIGRELVALGEIAPGDVTMQSIRDWLARNPHRQDEILWRNRSYIFFRETPMGNPALGPVAAAKVQLSPLHSIAVDRHLHTFATPFFIDAPNLRDDAGRPFRRLMIAQDTGSAILGPARGDLFIGTGEAAGRFAGRIRHAASFHALLPRRLVDAP</sequence>
<comment type="catalytic activity">
    <reaction evidence="1">
        <text>Exolytic cleavage of the (1-&gt;4)-beta-glycosidic linkage between N-acetylmuramic acid (MurNAc) and N-acetylglucosamine (GlcNAc) residues in peptidoglycan, from either the reducing or the non-reducing ends of the peptidoglycan chains, with concomitant formation of a 1,6-anhydrobond in the MurNAc residue.</text>
        <dbReference type="EC" id="4.2.2.n1"/>
    </reaction>
</comment>
<dbReference type="SUPFAM" id="SSF50685">
    <property type="entry name" value="Barwin-like endoglucanases"/>
    <property type="match status" value="1"/>
</dbReference>
<dbReference type="Proteomes" id="UP001589755">
    <property type="component" value="Unassembled WGS sequence"/>
</dbReference>
<dbReference type="InterPro" id="IPR036908">
    <property type="entry name" value="RlpA-like_sf"/>
</dbReference>
<proteinExistence type="predicted"/>
<dbReference type="Pfam" id="PF03562">
    <property type="entry name" value="MltA"/>
    <property type="match status" value="1"/>
</dbReference>
<dbReference type="Pfam" id="PF06725">
    <property type="entry name" value="3D"/>
    <property type="match status" value="1"/>
</dbReference>
<name>A0ABV6D8M0_9HYPH</name>
<dbReference type="PANTHER" id="PTHR30124:SF0">
    <property type="entry name" value="MEMBRANE-BOUND LYTIC MUREIN TRANSGLYCOSYLASE A"/>
    <property type="match status" value="1"/>
</dbReference>
<dbReference type="CDD" id="cd14485">
    <property type="entry name" value="mltA_like_LT_A"/>
    <property type="match status" value="1"/>
</dbReference>
<evidence type="ECO:0000313" key="8">
    <source>
        <dbReference type="Proteomes" id="UP001589755"/>
    </source>
</evidence>
<gene>
    <name evidence="7" type="ORF">ACFFJ2_11330</name>
</gene>
<keyword evidence="4" id="KW-0961">Cell wall biogenesis/degradation</keyword>
<evidence type="ECO:0000259" key="6">
    <source>
        <dbReference type="SMART" id="SM00925"/>
    </source>
</evidence>